<dbReference type="GO" id="GO:0003677">
    <property type="term" value="F:DNA binding"/>
    <property type="evidence" value="ECO:0007669"/>
    <property type="project" value="UniProtKB-KW"/>
</dbReference>
<keyword evidence="1" id="KW-0238">DNA-binding</keyword>
<proteinExistence type="predicted"/>
<dbReference type="SMART" id="SM00530">
    <property type="entry name" value="HTH_XRE"/>
    <property type="match status" value="1"/>
</dbReference>
<dbReference type="Gene3D" id="1.10.260.40">
    <property type="entry name" value="lambda repressor-like DNA-binding domains"/>
    <property type="match status" value="1"/>
</dbReference>
<protein>
    <recommendedName>
        <fullName evidence="2">HTH cro/C1-type domain-containing protein</fullName>
    </recommendedName>
</protein>
<evidence type="ECO:0000256" key="1">
    <source>
        <dbReference type="ARBA" id="ARBA00023125"/>
    </source>
</evidence>
<evidence type="ECO:0000259" key="2">
    <source>
        <dbReference type="PROSITE" id="PS50943"/>
    </source>
</evidence>
<dbReference type="InterPro" id="IPR010982">
    <property type="entry name" value="Lambda_DNA-bd_dom_sf"/>
</dbReference>
<evidence type="ECO:0000313" key="3">
    <source>
        <dbReference type="EMBL" id="PPV15090.1"/>
    </source>
</evidence>
<dbReference type="SUPFAM" id="SSF47413">
    <property type="entry name" value="lambda repressor-like DNA-binding domains"/>
    <property type="match status" value="1"/>
</dbReference>
<organism evidence="3 4">
    <name type="scientific">Clostridium butyricum</name>
    <dbReference type="NCBI Taxonomy" id="1492"/>
    <lineage>
        <taxon>Bacteria</taxon>
        <taxon>Bacillati</taxon>
        <taxon>Bacillota</taxon>
        <taxon>Clostridia</taxon>
        <taxon>Eubacteriales</taxon>
        <taxon>Clostridiaceae</taxon>
        <taxon>Clostridium</taxon>
    </lineage>
</organism>
<dbReference type="PROSITE" id="PS50943">
    <property type="entry name" value="HTH_CROC1"/>
    <property type="match status" value="1"/>
</dbReference>
<gene>
    <name evidence="3" type="ORF">AWN73_12490</name>
</gene>
<dbReference type="EMBL" id="LRDH01000102">
    <property type="protein sequence ID" value="PPV15090.1"/>
    <property type="molecule type" value="Genomic_DNA"/>
</dbReference>
<evidence type="ECO:0000313" key="4">
    <source>
        <dbReference type="Proteomes" id="UP000238081"/>
    </source>
</evidence>
<dbReference type="PANTHER" id="PTHR46558">
    <property type="entry name" value="TRACRIPTIONAL REGULATORY PROTEIN-RELATED-RELATED"/>
    <property type="match status" value="1"/>
</dbReference>
<dbReference type="AlphaFoldDB" id="A0A2S7FBM0"/>
<dbReference type="InterPro" id="IPR001387">
    <property type="entry name" value="Cro/C1-type_HTH"/>
</dbReference>
<feature type="domain" description="HTH cro/C1-type" evidence="2">
    <location>
        <begin position="7"/>
        <end position="61"/>
    </location>
</feature>
<dbReference type="CDD" id="cd00093">
    <property type="entry name" value="HTH_XRE"/>
    <property type="match status" value="1"/>
</dbReference>
<dbReference type="RefSeq" id="WP_052188412.1">
    <property type="nucleotide sequence ID" value="NZ_JSEG01000018.1"/>
</dbReference>
<dbReference type="Proteomes" id="UP000238081">
    <property type="component" value="Unassembled WGS sequence"/>
</dbReference>
<sequence>MSIGKNIKTSRKKANLTQAELAQLIGLSSSAIRMYETDKRNASLYILNKISSALKISVFDLIGDNNSEEALSLANTDSNILTEHDYEIEFIRSHCVNIKEIVVLNDTTNQSENMIKIDNVPYTRNEFDDLMKELIEFLLFKNEMKRKKIKGINYNNKSNTK</sequence>
<accession>A0A2S7FBM0</accession>
<name>A0A2S7FBM0_CLOBU</name>
<comment type="caution">
    <text evidence="3">The sequence shown here is derived from an EMBL/GenBank/DDBJ whole genome shotgun (WGS) entry which is preliminary data.</text>
</comment>
<dbReference type="Pfam" id="PF01381">
    <property type="entry name" value="HTH_3"/>
    <property type="match status" value="1"/>
</dbReference>
<dbReference type="PANTHER" id="PTHR46558:SF11">
    <property type="entry name" value="HTH-TYPE TRANSCRIPTIONAL REGULATOR XRE"/>
    <property type="match status" value="1"/>
</dbReference>
<reference evidence="3 4" key="1">
    <citation type="submission" date="2016-01" db="EMBL/GenBank/DDBJ databases">
        <title>Characterization of the Clostridium difficile lineages that are prevalent in Hong Kong and China.</title>
        <authorList>
            <person name="Kwok J.S.-L."/>
            <person name="Lam W.-Y."/>
            <person name="Ip M."/>
            <person name="Chan T.-F."/>
            <person name="Hawkey P.M."/>
            <person name="Tsui S.K.-W."/>
        </authorList>
    </citation>
    <scope>NUCLEOTIDE SEQUENCE [LARGE SCALE GENOMIC DNA]</scope>
    <source>
        <strain evidence="3 4">300064</strain>
    </source>
</reference>